<evidence type="ECO:0000256" key="2">
    <source>
        <dbReference type="SAM" id="Phobius"/>
    </source>
</evidence>
<organism evidence="4 5">
    <name type="scientific">Noviherbaspirillum suwonense</name>
    <dbReference type="NCBI Taxonomy" id="1224511"/>
    <lineage>
        <taxon>Bacteria</taxon>
        <taxon>Pseudomonadati</taxon>
        <taxon>Pseudomonadota</taxon>
        <taxon>Betaproteobacteria</taxon>
        <taxon>Burkholderiales</taxon>
        <taxon>Oxalobacteraceae</taxon>
        <taxon>Noviherbaspirillum</taxon>
    </lineage>
</organism>
<dbReference type="Pfam" id="PF13719">
    <property type="entry name" value="Zn_ribbon_5"/>
    <property type="match status" value="1"/>
</dbReference>
<dbReference type="EMBL" id="FXUL01000001">
    <property type="protein sequence ID" value="SMP41149.1"/>
    <property type="molecule type" value="Genomic_DNA"/>
</dbReference>
<feature type="region of interest" description="Disordered" evidence="1">
    <location>
        <begin position="118"/>
        <end position="137"/>
    </location>
</feature>
<comment type="caution">
    <text evidence="4">The sequence shown here is derived from an EMBL/GenBank/DDBJ whole genome shotgun (WGS) entry which is preliminary data.</text>
</comment>
<keyword evidence="2" id="KW-0812">Transmembrane</keyword>
<keyword evidence="2" id="KW-1133">Transmembrane helix</keyword>
<proteinExistence type="predicted"/>
<evidence type="ECO:0000313" key="5">
    <source>
        <dbReference type="Proteomes" id="UP001158049"/>
    </source>
</evidence>
<reference evidence="4 5" key="1">
    <citation type="submission" date="2017-05" db="EMBL/GenBank/DDBJ databases">
        <authorList>
            <person name="Varghese N."/>
            <person name="Submissions S."/>
        </authorList>
    </citation>
    <scope>NUCLEOTIDE SEQUENCE [LARGE SCALE GENOMIC DNA]</scope>
    <source>
        <strain evidence="4 5">DSM 26001</strain>
    </source>
</reference>
<dbReference type="InterPro" id="IPR021834">
    <property type="entry name" value="DUF3426"/>
</dbReference>
<feature type="domain" description="Zinc finger/thioredoxin putative" evidence="3">
    <location>
        <begin position="3"/>
        <end position="38"/>
    </location>
</feature>
<accession>A0ABY1PQM2</accession>
<sequence length="399" mass="41663">MVLATRCPHCRTTFRVVQDQLKLRGGLVRCGACKEIFNGTENLLRPIDAPASGTRAPAPDAAATPASTAAPAAADAQGAAAASLHPQSTAAARTPPPESGPALAAAAIASSSSSATAAATASAAPGEPDAAPQPDPLLRMTLMDFSPYQEEAEKAQADGADEARPAAPASTDYSLPRMAAAPAPAPDNGDELARAIDDMKSKPWRGMTAKRAKVEEDAIDALDSAEPDFVVRARQRQRVAQSRRIALLAGSAVLALLLVVQLLIQFRVPLAAQSPAAATLLTAACRVFGCTVGLPSHIDMVTIESSELQALPGSTDSFTLLALLRNRSATRQQWPHLELTLNDANDAPVARRVIAPADYLPPSQNPDEGFAPNSEQSARLVFNLAQAKAAGFRVYVFYP</sequence>
<feature type="compositionally biased region" description="Basic and acidic residues" evidence="1">
    <location>
        <begin position="151"/>
        <end position="164"/>
    </location>
</feature>
<evidence type="ECO:0000313" key="4">
    <source>
        <dbReference type="EMBL" id="SMP41149.1"/>
    </source>
</evidence>
<keyword evidence="5" id="KW-1185">Reference proteome</keyword>
<evidence type="ECO:0000259" key="3">
    <source>
        <dbReference type="Pfam" id="PF13719"/>
    </source>
</evidence>
<dbReference type="Proteomes" id="UP001158049">
    <property type="component" value="Unassembled WGS sequence"/>
</dbReference>
<dbReference type="NCBIfam" id="TIGR02098">
    <property type="entry name" value="MJ0042_CXXC"/>
    <property type="match status" value="1"/>
</dbReference>
<feature type="compositionally biased region" description="Low complexity" evidence="1">
    <location>
        <begin position="118"/>
        <end position="132"/>
    </location>
</feature>
<keyword evidence="2" id="KW-0472">Membrane</keyword>
<protein>
    <submittedName>
        <fullName evidence="4">MJ0042 family finger-like domain-containing protein</fullName>
    </submittedName>
</protein>
<gene>
    <name evidence="4" type="ORF">SAMN06295970_10156</name>
</gene>
<feature type="compositionally biased region" description="Low complexity" evidence="1">
    <location>
        <begin position="51"/>
        <end position="83"/>
    </location>
</feature>
<feature type="region of interest" description="Disordered" evidence="1">
    <location>
        <begin position="48"/>
        <end position="107"/>
    </location>
</feature>
<feature type="transmembrane region" description="Helical" evidence="2">
    <location>
        <begin position="245"/>
        <end position="264"/>
    </location>
</feature>
<dbReference type="InterPro" id="IPR011723">
    <property type="entry name" value="Znf/thioredoxin_put"/>
</dbReference>
<name>A0ABY1PQM2_9BURK</name>
<dbReference type="Pfam" id="PF11906">
    <property type="entry name" value="DUF3426"/>
    <property type="match status" value="1"/>
</dbReference>
<evidence type="ECO:0000256" key="1">
    <source>
        <dbReference type="SAM" id="MobiDB-lite"/>
    </source>
</evidence>
<feature type="region of interest" description="Disordered" evidence="1">
    <location>
        <begin position="150"/>
        <end position="190"/>
    </location>
</feature>
<dbReference type="RefSeq" id="WP_283440222.1">
    <property type="nucleotide sequence ID" value="NZ_FXUL01000001.1"/>
</dbReference>